<protein>
    <recommendedName>
        <fullName evidence="1">IraD/Gp25-like domain-containing protein</fullName>
    </recommendedName>
</protein>
<dbReference type="RefSeq" id="WP_133427601.1">
    <property type="nucleotide sequence ID" value="NZ_SDLO01000017.1"/>
</dbReference>
<comment type="caution">
    <text evidence="2">The sequence shown here is derived from an EMBL/GenBank/DDBJ whole genome shotgun (WGS) entry which is preliminary data.</text>
</comment>
<feature type="domain" description="IraD/Gp25-like" evidence="1">
    <location>
        <begin position="36"/>
        <end position="124"/>
    </location>
</feature>
<evidence type="ECO:0000313" key="2">
    <source>
        <dbReference type="EMBL" id="TDK86706.1"/>
    </source>
</evidence>
<evidence type="ECO:0000313" key="3">
    <source>
        <dbReference type="Proteomes" id="UP000294929"/>
    </source>
</evidence>
<dbReference type="Proteomes" id="UP000294929">
    <property type="component" value="Unassembled WGS sequence"/>
</dbReference>
<dbReference type="Gene3D" id="3.10.450.40">
    <property type="match status" value="1"/>
</dbReference>
<organism evidence="2 3">
    <name type="scientific">Mycolicibacterium mucogenicum</name>
    <name type="common">Mycobacterium mucogenicum</name>
    <dbReference type="NCBI Taxonomy" id="56689"/>
    <lineage>
        <taxon>Bacteria</taxon>
        <taxon>Bacillati</taxon>
        <taxon>Actinomycetota</taxon>
        <taxon>Actinomycetes</taxon>
        <taxon>Mycobacteriales</taxon>
        <taxon>Mycobacteriaceae</taxon>
        <taxon>Mycolicibacterium</taxon>
    </lineage>
</organism>
<dbReference type="InterPro" id="IPR007048">
    <property type="entry name" value="IraD/Gp25-like"/>
</dbReference>
<evidence type="ECO:0000259" key="1">
    <source>
        <dbReference type="Pfam" id="PF04965"/>
    </source>
</evidence>
<name>A0A4R5WDJ3_MYCMU</name>
<proteinExistence type="predicted"/>
<sequence length="141" mass="15240">MTADYNAFRFTGAGLDAYGPTGLSTTPTGQVAMVDGAGAIRQALMLLLSTVPGDRLMRPDYGSYLHRLLFANNDQTTAGLAIHYVRQAVHRWEPRVSIIDVDAEVDPESASRLNITLTYRIRATLSAETLVYPLDLGGGSP</sequence>
<gene>
    <name evidence="2" type="ORF">EUA03_19225</name>
</gene>
<dbReference type="Pfam" id="PF04965">
    <property type="entry name" value="GPW_gp25"/>
    <property type="match status" value="1"/>
</dbReference>
<accession>A0A4R5WDJ3</accession>
<dbReference type="AlphaFoldDB" id="A0A4R5WDJ3"/>
<dbReference type="SUPFAM" id="SSF160719">
    <property type="entry name" value="gpW/gp25-like"/>
    <property type="match status" value="1"/>
</dbReference>
<dbReference type="EMBL" id="SDLO01000017">
    <property type="protein sequence ID" value="TDK86706.1"/>
    <property type="molecule type" value="Genomic_DNA"/>
</dbReference>
<reference evidence="2 3" key="1">
    <citation type="submission" date="2019-01" db="EMBL/GenBank/DDBJ databases">
        <title>High-quality-draft genome sequences of five non-tuberculosis mycobacteriaceae isolated from a nosocomial environment.</title>
        <authorList>
            <person name="Tiago I."/>
            <person name="Alarico S."/>
            <person name="Pereira S.G."/>
            <person name="Coelho C."/>
            <person name="Maranha A."/>
            <person name="Empadinhas N."/>
        </authorList>
    </citation>
    <scope>NUCLEOTIDE SEQUENCE [LARGE SCALE GENOMIC DNA]</scope>
    <source>
        <strain evidence="2 3">24AIII</strain>
    </source>
</reference>